<dbReference type="PROSITE" id="PS00466">
    <property type="entry name" value="ZF_TFIIS_1"/>
    <property type="match status" value="1"/>
</dbReference>
<evidence type="ECO:0000256" key="3">
    <source>
        <dbReference type="ARBA" id="ARBA00022478"/>
    </source>
</evidence>
<evidence type="ECO:0000313" key="10">
    <source>
        <dbReference type="EMBL" id="GBG77402.1"/>
    </source>
</evidence>
<evidence type="ECO:0000313" key="11">
    <source>
        <dbReference type="Proteomes" id="UP000265515"/>
    </source>
</evidence>
<reference evidence="10 11" key="1">
    <citation type="journal article" date="2018" name="Cell">
        <title>The Chara Genome: Secondary Complexity and Implications for Plant Terrestrialization.</title>
        <authorList>
            <person name="Nishiyama T."/>
            <person name="Sakayama H."/>
            <person name="Vries J.D."/>
            <person name="Buschmann H."/>
            <person name="Saint-Marcoux D."/>
            <person name="Ullrich K.K."/>
            <person name="Haas F.B."/>
            <person name="Vanderstraeten L."/>
            <person name="Becker D."/>
            <person name="Lang D."/>
            <person name="Vosolsobe S."/>
            <person name="Rombauts S."/>
            <person name="Wilhelmsson P.K.I."/>
            <person name="Janitza P."/>
            <person name="Kern R."/>
            <person name="Heyl A."/>
            <person name="Rumpler F."/>
            <person name="Villalobos L.I.A.C."/>
            <person name="Clay J.M."/>
            <person name="Skokan R."/>
            <person name="Toyoda A."/>
            <person name="Suzuki Y."/>
            <person name="Kagoshima H."/>
            <person name="Schijlen E."/>
            <person name="Tajeshwar N."/>
            <person name="Catarino B."/>
            <person name="Hetherington A.J."/>
            <person name="Saltykova A."/>
            <person name="Bonnot C."/>
            <person name="Breuninger H."/>
            <person name="Symeonidi A."/>
            <person name="Radhakrishnan G.V."/>
            <person name="Van Nieuwerburgh F."/>
            <person name="Deforce D."/>
            <person name="Chang C."/>
            <person name="Karol K.G."/>
            <person name="Hedrich R."/>
            <person name="Ulvskov P."/>
            <person name="Glockner G."/>
            <person name="Delwiche C.F."/>
            <person name="Petrasek J."/>
            <person name="Van de Peer Y."/>
            <person name="Friml J."/>
            <person name="Beilby M."/>
            <person name="Dolan L."/>
            <person name="Kohara Y."/>
            <person name="Sugano S."/>
            <person name="Fujiyama A."/>
            <person name="Delaux P.-M."/>
            <person name="Quint M."/>
            <person name="TheiBen G."/>
            <person name="Hagemann M."/>
            <person name="Harholt J."/>
            <person name="Dunand C."/>
            <person name="Zachgo S."/>
            <person name="Langdale J."/>
            <person name="Maumus F."/>
            <person name="Straeten D.V.D."/>
            <person name="Gould S.B."/>
            <person name="Rensing S.A."/>
        </authorList>
    </citation>
    <scope>NUCLEOTIDE SEQUENCE [LARGE SCALE GENOMIC DNA]</scope>
    <source>
        <strain evidence="10 11">S276</strain>
    </source>
</reference>
<dbReference type="InterPro" id="IPR001222">
    <property type="entry name" value="Znf_TFIIS"/>
</dbReference>
<organism evidence="10 11">
    <name type="scientific">Chara braunii</name>
    <name type="common">Braun's stonewort</name>
    <dbReference type="NCBI Taxonomy" id="69332"/>
    <lineage>
        <taxon>Eukaryota</taxon>
        <taxon>Viridiplantae</taxon>
        <taxon>Streptophyta</taxon>
        <taxon>Charophyceae</taxon>
        <taxon>Charales</taxon>
        <taxon>Characeae</taxon>
        <taxon>Chara</taxon>
    </lineage>
</organism>
<dbReference type="EMBL" id="BFEA01000267">
    <property type="protein sequence ID" value="GBG77402.1"/>
    <property type="molecule type" value="Genomic_DNA"/>
</dbReference>
<dbReference type="InterPro" id="IPR012164">
    <property type="entry name" value="Rpa12/Rpb9/Rpc10/TFS"/>
</dbReference>
<dbReference type="CDD" id="cd10507">
    <property type="entry name" value="Zn-ribbon_RPA12"/>
    <property type="match status" value="1"/>
</dbReference>
<dbReference type="GO" id="GO:0005736">
    <property type="term" value="C:RNA polymerase I complex"/>
    <property type="evidence" value="ECO:0007669"/>
    <property type="project" value="TreeGrafter"/>
</dbReference>
<dbReference type="Gramene" id="GBG77402">
    <property type="protein sequence ID" value="GBG77402"/>
    <property type="gene ID" value="CBR_g23850"/>
</dbReference>
<evidence type="ECO:0000256" key="1">
    <source>
        <dbReference type="ARBA" id="ARBA00004604"/>
    </source>
</evidence>
<name>A0A388L580_CHABU</name>
<evidence type="ECO:0000256" key="2">
    <source>
        <dbReference type="ARBA" id="ARBA00018784"/>
    </source>
</evidence>
<keyword evidence="7" id="KW-0539">Nucleus</keyword>
<proteinExistence type="predicted"/>
<keyword evidence="6" id="KW-0862">Zinc</keyword>
<dbReference type="Pfam" id="PF01096">
    <property type="entry name" value="Zn_ribbon_TFIIS"/>
    <property type="match status" value="1"/>
</dbReference>
<keyword evidence="11" id="KW-1185">Reference proteome</keyword>
<keyword evidence="3" id="KW-0804">Transcription</keyword>
<dbReference type="AlphaFoldDB" id="A0A388L580"/>
<evidence type="ECO:0000256" key="6">
    <source>
        <dbReference type="ARBA" id="ARBA00022833"/>
    </source>
</evidence>
<dbReference type="SUPFAM" id="SSF57783">
    <property type="entry name" value="Zinc beta-ribbon"/>
    <property type="match status" value="1"/>
</dbReference>
<dbReference type="GO" id="GO:0003676">
    <property type="term" value="F:nucleic acid binding"/>
    <property type="evidence" value="ECO:0007669"/>
    <property type="project" value="InterPro"/>
</dbReference>
<dbReference type="PROSITE" id="PS51133">
    <property type="entry name" value="ZF_TFIIS_2"/>
    <property type="match status" value="1"/>
</dbReference>
<dbReference type="InterPro" id="IPR034004">
    <property type="entry name" value="Zn_ribbon_RPA12_C"/>
</dbReference>
<dbReference type="OrthoDB" id="10056816at2759"/>
<dbReference type="PANTHER" id="PTHR11239">
    <property type="entry name" value="DNA-DIRECTED RNA POLYMERASE"/>
    <property type="match status" value="1"/>
</dbReference>
<gene>
    <name evidence="10" type="ORF">CBR_g23850</name>
</gene>
<dbReference type="SMART" id="SM00440">
    <property type="entry name" value="ZnF_C2C2"/>
    <property type="match status" value="1"/>
</dbReference>
<dbReference type="Gene3D" id="2.20.25.10">
    <property type="match status" value="1"/>
</dbReference>
<dbReference type="GO" id="GO:0008270">
    <property type="term" value="F:zinc ion binding"/>
    <property type="evidence" value="ECO:0007669"/>
    <property type="project" value="UniProtKB-KW"/>
</dbReference>
<comment type="subcellular location">
    <subcellularLocation>
        <location evidence="1">Nucleus</location>
        <location evidence="1">Nucleolus</location>
    </subcellularLocation>
</comment>
<dbReference type="Proteomes" id="UP000265515">
    <property type="component" value="Unassembled WGS sequence"/>
</dbReference>
<feature type="domain" description="TFIIS-type" evidence="9">
    <location>
        <begin position="58"/>
        <end position="98"/>
    </location>
</feature>
<evidence type="ECO:0000256" key="8">
    <source>
        <dbReference type="PROSITE-ProRule" id="PRU00472"/>
    </source>
</evidence>
<evidence type="ECO:0000259" key="9">
    <source>
        <dbReference type="PROSITE" id="PS51133"/>
    </source>
</evidence>
<dbReference type="PANTHER" id="PTHR11239:SF14">
    <property type="entry name" value="DNA-DIRECTED RNA POLYMERASE I SUBUNIT RPA12"/>
    <property type="match status" value="1"/>
</dbReference>
<keyword evidence="3" id="KW-0240">DNA-directed RNA polymerase</keyword>
<evidence type="ECO:0000256" key="5">
    <source>
        <dbReference type="ARBA" id="ARBA00022771"/>
    </source>
</evidence>
<evidence type="ECO:0000256" key="4">
    <source>
        <dbReference type="ARBA" id="ARBA00022723"/>
    </source>
</evidence>
<evidence type="ECO:0000256" key="7">
    <source>
        <dbReference type="ARBA" id="ARBA00023242"/>
    </source>
</evidence>
<accession>A0A388L580</accession>
<sequence length="101" mass="11533">MPMLPNLEVLHANTLELTGQIGPEDFLRRYGVDPLVPLAAELVGVDEEKDNKRQRATVDEECPKCGNPEMEYYTLQLRSADEGQTVFYECPKCKFKFSHNN</sequence>
<dbReference type="STRING" id="69332.A0A388L580"/>
<comment type="caution">
    <text evidence="10">The sequence shown here is derived from an EMBL/GenBank/DDBJ whole genome shotgun (WGS) entry which is preliminary data.</text>
</comment>
<protein>
    <recommendedName>
        <fullName evidence="2">DNA-directed RNA polymerase I subunit RPA12</fullName>
    </recommendedName>
</protein>
<dbReference type="GO" id="GO:0006363">
    <property type="term" value="P:termination of RNA polymerase I transcription"/>
    <property type="evidence" value="ECO:0007669"/>
    <property type="project" value="TreeGrafter"/>
</dbReference>
<keyword evidence="4" id="KW-0479">Metal-binding</keyword>
<keyword evidence="5 8" id="KW-0863">Zinc-finger</keyword>
<dbReference type="GO" id="GO:0003899">
    <property type="term" value="F:DNA-directed RNA polymerase activity"/>
    <property type="evidence" value="ECO:0007669"/>
    <property type="project" value="InterPro"/>
</dbReference>